<dbReference type="SUPFAM" id="SSF54786">
    <property type="entry name" value="YcfA/nrd intein domain"/>
    <property type="match status" value="1"/>
</dbReference>
<dbReference type="AlphaFoldDB" id="A0A7X9NMI7"/>
<comment type="similarity">
    <text evidence="1">Belongs to the HicA mRNA interferase family.</text>
</comment>
<dbReference type="GO" id="GO:0016787">
    <property type="term" value="F:hydrolase activity"/>
    <property type="evidence" value="ECO:0007669"/>
    <property type="project" value="UniProtKB-KW"/>
</dbReference>
<keyword evidence="2" id="KW-1277">Toxin-antitoxin system</keyword>
<dbReference type="Gene3D" id="3.30.920.30">
    <property type="entry name" value="Hypothetical protein"/>
    <property type="match status" value="1"/>
</dbReference>
<evidence type="ECO:0000256" key="4">
    <source>
        <dbReference type="ARBA" id="ARBA00022759"/>
    </source>
</evidence>
<evidence type="ECO:0000313" key="8">
    <source>
        <dbReference type="EMBL" id="NME49924.1"/>
    </source>
</evidence>
<evidence type="ECO:0000256" key="2">
    <source>
        <dbReference type="ARBA" id="ARBA00022649"/>
    </source>
</evidence>
<dbReference type="EMBL" id="JABAFV010000009">
    <property type="protein sequence ID" value="NME49924.1"/>
    <property type="molecule type" value="Genomic_DNA"/>
</dbReference>
<keyword evidence="4" id="KW-0255">Endonuclease</keyword>
<dbReference type="InterPro" id="IPR012933">
    <property type="entry name" value="HicA_mRNA_interferase"/>
</dbReference>
<dbReference type="Proteomes" id="UP000588071">
    <property type="component" value="Unassembled WGS sequence"/>
</dbReference>
<evidence type="ECO:0000256" key="6">
    <source>
        <dbReference type="ARBA" id="ARBA00022884"/>
    </source>
</evidence>
<dbReference type="GO" id="GO:0004519">
    <property type="term" value="F:endonuclease activity"/>
    <property type="evidence" value="ECO:0007669"/>
    <property type="project" value="UniProtKB-KW"/>
</dbReference>
<sequence length="70" mass="8203">MMNEGKYSDKKVREIVKILNRNGFIKIDQNGSHMKFYNPFTNRTVIVPNHRKDIPIGTEKSIWKQAGIKQ</sequence>
<evidence type="ECO:0000256" key="1">
    <source>
        <dbReference type="ARBA" id="ARBA00006620"/>
    </source>
</evidence>
<evidence type="ECO:0000256" key="5">
    <source>
        <dbReference type="ARBA" id="ARBA00022801"/>
    </source>
</evidence>
<evidence type="ECO:0000256" key="3">
    <source>
        <dbReference type="ARBA" id="ARBA00022722"/>
    </source>
</evidence>
<keyword evidence="7" id="KW-0346">Stress response</keyword>
<organism evidence="8 9">
    <name type="scientific">Enterococcus cecorum</name>
    <dbReference type="NCBI Taxonomy" id="44008"/>
    <lineage>
        <taxon>Bacteria</taxon>
        <taxon>Bacillati</taxon>
        <taxon>Bacillota</taxon>
        <taxon>Bacilli</taxon>
        <taxon>Lactobacillales</taxon>
        <taxon>Enterococcaceae</taxon>
        <taxon>Enterococcus</taxon>
    </lineage>
</organism>
<keyword evidence="6" id="KW-0694">RNA-binding</keyword>
<protein>
    <submittedName>
        <fullName evidence="8">Type II toxin-antitoxin system HicA family toxin</fullName>
    </submittedName>
</protein>
<gene>
    <name evidence="8" type="ORF">HF857_06685</name>
</gene>
<proteinExistence type="inferred from homology"/>
<dbReference type="Pfam" id="PF07927">
    <property type="entry name" value="HicA_toxin"/>
    <property type="match status" value="1"/>
</dbReference>
<comment type="caution">
    <text evidence="8">The sequence shown here is derived from an EMBL/GenBank/DDBJ whole genome shotgun (WGS) entry which is preliminary data.</text>
</comment>
<evidence type="ECO:0000256" key="7">
    <source>
        <dbReference type="ARBA" id="ARBA00023016"/>
    </source>
</evidence>
<dbReference type="InterPro" id="IPR038570">
    <property type="entry name" value="HicA_sf"/>
</dbReference>
<accession>A0A7X9NMI7</accession>
<evidence type="ECO:0000313" key="9">
    <source>
        <dbReference type="Proteomes" id="UP000588071"/>
    </source>
</evidence>
<reference evidence="8 9" key="1">
    <citation type="submission" date="2020-04" db="EMBL/GenBank/DDBJ databases">
        <authorList>
            <person name="Hitch T.C.A."/>
            <person name="Wylensek D."/>
            <person name="Clavel T."/>
        </authorList>
    </citation>
    <scope>NUCLEOTIDE SEQUENCE [LARGE SCALE GENOMIC DNA]</scope>
    <source>
        <strain evidence="8 9">WCA-380-WT-3C</strain>
    </source>
</reference>
<name>A0A7X9NMI7_9ENTE</name>
<dbReference type="GO" id="GO:0003729">
    <property type="term" value="F:mRNA binding"/>
    <property type="evidence" value="ECO:0007669"/>
    <property type="project" value="InterPro"/>
</dbReference>
<keyword evidence="5" id="KW-0378">Hydrolase</keyword>
<keyword evidence="3" id="KW-0540">Nuclease</keyword>